<reference evidence="1 2" key="1">
    <citation type="submission" date="2012-12" db="EMBL/GenBank/DDBJ databases">
        <title>The Genome Sequence of Bacillus cereus VD021.</title>
        <authorList>
            <consortium name="The Broad Institute Genome Sequencing Platform"/>
            <consortium name="The Broad Institute Genome Sequencing Center for Infectious Disease"/>
            <person name="Feldgarden M."/>
            <person name="Van der Auwera G.A."/>
            <person name="Mahillon J."/>
            <person name="Duprez V."/>
            <person name="Timmery S."/>
            <person name="Mattelet C."/>
            <person name="Dierick K."/>
            <person name="Sun M."/>
            <person name="Yu Z."/>
            <person name="Zhu L."/>
            <person name="Hu X."/>
            <person name="Shank E.B."/>
            <person name="Swiecicka I."/>
            <person name="Hansen B.M."/>
            <person name="Andrup L."/>
            <person name="Walker B."/>
            <person name="Young S.K."/>
            <person name="Zeng Q."/>
            <person name="Gargeya S."/>
            <person name="Fitzgerald M."/>
            <person name="Haas B."/>
            <person name="Abouelleil A."/>
            <person name="Alvarado L."/>
            <person name="Arachchi H.M."/>
            <person name="Berlin A.M."/>
            <person name="Chapman S.B."/>
            <person name="Dewar J."/>
            <person name="Goldberg J."/>
            <person name="Griggs A."/>
            <person name="Gujja S."/>
            <person name="Hansen M."/>
            <person name="Howarth C."/>
            <person name="Imamovic A."/>
            <person name="Larimer J."/>
            <person name="McCowan C."/>
            <person name="Murphy C."/>
            <person name="Neiman D."/>
            <person name="Pearson M."/>
            <person name="Priest M."/>
            <person name="Roberts A."/>
            <person name="Saif S."/>
            <person name="Shea T."/>
            <person name="Sisk P."/>
            <person name="Sykes S."/>
            <person name="Wortman J."/>
            <person name="Nusbaum C."/>
            <person name="Birren B."/>
        </authorList>
    </citation>
    <scope>NUCLEOTIDE SEQUENCE [LARGE SCALE GENOMIC DNA]</scope>
    <source>
        <strain evidence="1 2">VD021</strain>
    </source>
</reference>
<dbReference type="PATRIC" id="fig|1053224.3.peg.698"/>
<sequence>MREYIVKKLFIEGLGEEINYDQVYFKIHREKKCKWTIDIEYPGPKDFFIMAAYYDKEVEFTFSTIYVTDIKGIAEVKKVQANSNYVQLSGIGLL</sequence>
<dbReference type="HOGENOM" id="CLU_2380101_0_0_9"/>
<dbReference type="EMBL" id="AHES01000004">
    <property type="protein sequence ID" value="EOO78331.1"/>
    <property type="molecule type" value="Genomic_DNA"/>
</dbReference>
<protein>
    <submittedName>
        <fullName evidence="1">Uncharacterized protein</fullName>
    </submittedName>
</protein>
<comment type="caution">
    <text evidence="1">The sequence shown here is derived from an EMBL/GenBank/DDBJ whole genome shotgun (WGS) entry which is preliminary data.</text>
</comment>
<dbReference type="Proteomes" id="UP000014040">
    <property type="component" value="Unassembled WGS sequence"/>
</dbReference>
<dbReference type="AlphaFoldDB" id="R8HZU3"/>
<gene>
    <name evidence="1" type="ORF">IIC_00692</name>
</gene>
<proteinExistence type="predicted"/>
<organism evidence="1 2">
    <name type="scientific">Bacillus cereus VD021</name>
    <dbReference type="NCBI Taxonomy" id="1053224"/>
    <lineage>
        <taxon>Bacteria</taxon>
        <taxon>Bacillati</taxon>
        <taxon>Bacillota</taxon>
        <taxon>Bacilli</taxon>
        <taxon>Bacillales</taxon>
        <taxon>Bacillaceae</taxon>
        <taxon>Bacillus</taxon>
        <taxon>Bacillus cereus group</taxon>
    </lineage>
</organism>
<evidence type="ECO:0000313" key="2">
    <source>
        <dbReference type="Proteomes" id="UP000014040"/>
    </source>
</evidence>
<dbReference type="RefSeq" id="WP_016100735.1">
    <property type="nucleotide sequence ID" value="NZ_KB976273.1"/>
</dbReference>
<name>R8HZU3_BACCE</name>
<evidence type="ECO:0000313" key="1">
    <source>
        <dbReference type="EMBL" id="EOO78331.1"/>
    </source>
</evidence>
<accession>R8HZU3</accession>